<proteinExistence type="predicted"/>
<keyword evidence="3" id="KW-1185">Reference proteome</keyword>
<keyword evidence="1" id="KW-0472">Membrane</keyword>
<feature type="transmembrane region" description="Helical" evidence="1">
    <location>
        <begin position="15"/>
        <end position="35"/>
    </location>
</feature>
<feature type="non-terminal residue" evidence="2">
    <location>
        <position position="111"/>
    </location>
</feature>
<comment type="caution">
    <text evidence="2">The sequence shown here is derived from an EMBL/GenBank/DDBJ whole genome shotgun (WGS) entry which is preliminary data.</text>
</comment>
<evidence type="ECO:0000313" key="3">
    <source>
        <dbReference type="Proteomes" id="UP001153555"/>
    </source>
</evidence>
<sequence>TSDISTAFHFQRIRWGLRLGIALIIITLPCLRYVLSVSAWNGRRYILGSSGLNLPTRVCTWCLAFLCWQMFSYQSSDVYHEISIRLFSTGIRYQFQFQIQFSSVIYARIMI</sequence>
<evidence type="ECO:0000313" key="2">
    <source>
        <dbReference type="EMBL" id="CAA0819450.1"/>
    </source>
</evidence>
<name>A0A9N7N386_STRHE</name>
<protein>
    <submittedName>
        <fullName evidence="2">Uncharacterized protein</fullName>
    </submittedName>
</protein>
<organism evidence="2 3">
    <name type="scientific">Striga hermonthica</name>
    <name type="common">Purple witchweed</name>
    <name type="synonym">Buchnera hermonthica</name>
    <dbReference type="NCBI Taxonomy" id="68872"/>
    <lineage>
        <taxon>Eukaryota</taxon>
        <taxon>Viridiplantae</taxon>
        <taxon>Streptophyta</taxon>
        <taxon>Embryophyta</taxon>
        <taxon>Tracheophyta</taxon>
        <taxon>Spermatophyta</taxon>
        <taxon>Magnoliopsida</taxon>
        <taxon>eudicotyledons</taxon>
        <taxon>Gunneridae</taxon>
        <taxon>Pentapetalae</taxon>
        <taxon>asterids</taxon>
        <taxon>lamiids</taxon>
        <taxon>Lamiales</taxon>
        <taxon>Orobanchaceae</taxon>
        <taxon>Buchnereae</taxon>
        <taxon>Striga</taxon>
    </lineage>
</organism>
<dbReference type="EMBL" id="CACSLK010019042">
    <property type="protein sequence ID" value="CAA0819450.1"/>
    <property type="molecule type" value="Genomic_DNA"/>
</dbReference>
<accession>A0A9N7N386</accession>
<keyword evidence="1" id="KW-1133">Transmembrane helix</keyword>
<dbReference type="AlphaFoldDB" id="A0A9N7N386"/>
<dbReference type="Proteomes" id="UP001153555">
    <property type="component" value="Unassembled WGS sequence"/>
</dbReference>
<gene>
    <name evidence="2" type="ORF">SHERM_17887</name>
</gene>
<keyword evidence="1" id="KW-0812">Transmembrane</keyword>
<reference evidence="2" key="1">
    <citation type="submission" date="2019-12" db="EMBL/GenBank/DDBJ databases">
        <authorList>
            <person name="Scholes J."/>
        </authorList>
    </citation>
    <scope>NUCLEOTIDE SEQUENCE</scope>
</reference>
<evidence type="ECO:0000256" key="1">
    <source>
        <dbReference type="SAM" id="Phobius"/>
    </source>
</evidence>
<feature type="non-terminal residue" evidence="2">
    <location>
        <position position="1"/>
    </location>
</feature>